<feature type="region of interest" description="Disordered" evidence="1">
    <location>
        <begin position="1"/>
        <end position="37"/>
    </location>
</feature>
<accession>A0A179GQ63</accession>
<evidence type="ECO:0000256" key="1">
    <source>
        <dbReference type="SAM" id="MobiDB-lite"/>
    </source>
</evidence>
<dbReference type="EMBL" id="LSBI01000010">
    <property type="protein sequence ID" value="OAQ79463.1"/>
    <property type="molecule type" value="Genomic_DNA"/>
</dbReference>
<protein>
    <submittedName>
        <fullName evidence="3">Uncharacterized protein</fullName>
    </submittedName>
</protein>
<evidence type="ECO:0000313" key="4">
    <source>
        <dbReference type="Proteomes" id="UP000078340"/>
    </source>
</evidence>
<feature type="region of interest" description="Disordered" evidence="1">
    <location>
        <begin position="67"/>
        <end position="101"/>
    </location>
</feature>
<comment type="caution">
    <text evidence="3">The sequence shown here is derived from an EMBL/GenBank/DDBJ whole genome shotgun (WGS) entry which is preliminary data.</text>
</comment>
<dbReference type="AlphaFoldDB" id="A0A179GQ63"/>
<evidence type="ECO:0000313" key="3">
    <source>
        <dbReference type="EMBL" id="OAQ79463.1"/>
    </source>
</evidence>
<sequence>MTFKVQREQAFASRISRSDKHPSGHPPHQCRTIPHQHRPRRVVATSRFTASGSSAWRHSNLFHRYTSSKPGIASDVTPRSRLDPRNRRHAGATSPRQAMLAPQSCTSSRRIQAMPQYGRCTTADSVPVRHLSIVGAGMCLRFSRTGRLQPRSSPRR</sequence>
<organism evidence="3 4">
    <name type="scientific">Purpureocillium lilacinum</name>
    <name type="common">Paecilomyces lilacinus</name>
    <dbReference type="NCBI Taxonomy" id="33203"/>
    <lineage>
        <taxon>Eukaryota</taxon>
        <taxon>Fungi</taxon>
        <taxon>Dikarya</taxon>
        <taxon>Ascomycota</taxon>
        <taxon>Pezizomycotina</taxon>
        <taxon>Sordariomycetes</taxon>
        <taxon>Hypocreomycetidae</taxon>
        <taxon>Hypocreales</taxon>
        <taxon>Ophiocordycipitaceae</taxon>
        <taxon>Purpureocillium</taxon>
    </lineage>
</organism>
<dbReference type="Proteomes" id="UP000078340">
    <property type="component" value="Unassembled WGS sequence"/>
</dbReference>
<gene>
    <name evidence="2" type="ORF">VFPBJ_08741</name>
    <name evidence="3" type="ORF">VFPFJ_09949</name>
</gene>
<reference evidence="3 4" key="1">
    <citation type="submission" date="2016-02" db="EMBL/GenBank/DDBJ databases">
        <title>Biosynthesis of antibiotic leucinostatins and their inhibition on Phytophthora in bio-control Purpureocillium lilacinum.</title>
        <authorList>
            <person name="Wang G."/>
            <person name="Liu Z."/>
            <person name="Lin R."/>
            <person name="Li E."/>
            <person name="Mao Z."/>
            <person name="Ling J."/>
            <person name="Yin W."/>
            <person name="Xie B."/>
        </authorList>
    </citation>
    <scope>NUCLEOTIDE SEQUENCE [LARGE SCALE GENOMIC DNA]</scope>
    <source>
        <strain evidence="2">PLBJ-1</strain>
        <strain evidence="3">PLFJ-1</strain>
    </source>
</reference>
<dbReference type="EMBL" id="LSBH01000007">
    <property type="protein sequence ID" value="OAQ76381.1"/>
    <property type="molecule type" value="Genomic_DNA"/>
</dbReference>
<dbReference type="Proteomes" id="UP000078240">
    <property type="component" value="Unassembled WGS sequence"/>
</dbReference>
<evidence type="ECO:0000313" key="2">
    <source>
        <dbReference type="EMBL" id="OAQ76381.1"/>
    </source>
</evidence>
<name>A0A179GQ63_PURLI</name>
<proteinExistence type="predicted"/>